<reference evidence="1" key="1">
    <citation type="submission" date="2018-11" db="EMBL/GenBank/DDBJ databases">
        <authorList>
            <consortium name="Pathogen Informatics"/>
        </authorList>
    </citation>
    <scope>NUCLEOTIDE SEQUENCE</scope>
</reference>
<gene>
    <name evidence="1" type="ORF">PXEA_LOCUS35629</name>
</gene>
<protein>
    <submittedName>
        <fullName evidence="1">Uncharacterized protein</fullName>
    </submittedName>
</protein>
<keyword evidence="2" id="KW-1185">Reference proteome</keyword>
<evidence type="ECO:0000313" key="2">
    <source>
        <dbReference type="Proteomes" id="UP000784294"/>
    </source>
</evidence>
<proteinExistence type="predicted"/>
<sequence>MPTWCLIIDLTTSYSAHMPTDEWSRCMQGVNGVFDVATSTRERCVCAMPVSRLACWGSSQTPFAQPRPMPRASARLVPSLVCIFSRFRPSVNFYGPRFRRVLHNAGSHATPPFSRLSWPPPTAHPQTLAHSVCVDTSQPQIS</sequence>
<accession>A0A3S5BBP2</accession>
<name>A0A3S5BBP2_9PLAT</name>
<comment type="caution">
    <text evidence="1">The sequence shown here is derived from an EMBL/GenBank/DDBJ whole genome shotgun (WGS) entry which is preliminary data.</text>
</comment>
<dbReference type="EMBL" id="CAAALY010273033">
    <property type="protein sequence ID" value="VEL42189.1"/>
    <property type="molecule type" value="Genomic_DNA"/>
</dbReference>
<dbReference type="AlphaFoldDB" id="A0A3S5BBP2"/>
<organism evidence="1 2">
    <name type="scientific">Protopolystoma xenopodis</name>
    <dbReference type="NCBI Taxonomy" id="117903"/>
    <lineage>
        <taxon>Eukaryota</taxon>
        <taxon>Metazoa</taxon>
        <taxon>Spiralia</taxon>
        <taxon>Lophotrochozoa</taxon>
        <taxon>Platyhelminthes</taxon>
        <taxon>Monogenea</taxon>
        <taxon>Polyopisthocotylea</taxon>
        <taxon>Polystomatidea</taxon>
        <taxon>Polystomatidae</taxon>
        <taxon>Protopolystoma</taxon>
    </lineage>
</organism>
<dbReference type="Proteomes" id="UP000784294">
    <property type="component" value="Unassembled WGS sequence"/>
</dbReference>
<evidence type="ECO:0000313" key="1">
    <source>
        <dbReference type="EMBL" id="VEL42189.1"/>
    </source>
</evidence>